<evidence type="ECO:0000259" key="3">
    <source>
        <dbReference type="Pfam" id="PF07995"/>
    </source>
</evidence>
<proteinExistence type="predicted"/>
<dbReference type="PANTHER" id="PTHR19328:SF55">
    <property type="entry name" value="BLR6566 PROTEIN"/>
    <property type="match status" value="1"/>
</dbReference>
<dbReference type="InterPro" id="IPR012938">
    <property type="entry name" value="Glc/Sorbosone_DH"/>
</dbReference>
<feature type="chain" id="PRO_5046550080" evidence="2">
    <location>
        <begin position="20"/>
        <end position="455"/>
    </location>
</feature>
<dbReference type="Pfam" id="PF07995">
    <property type="entry name" value="GSDH"/>
    <property type="match status" value="1"/>
</dbReference>
<evidence type="ECO:0000313" key="5">
    <source>
        <dbReference type="Proteomes" id="UP001262754"/>
    </source>
</evidence>
<organism evidence="4 5">
    <name type="scientific">Caulobacter rhizosphaerae</name>
    <dbReference type="NCBI Taxonomy" id="2010972"/>
    <lineage>
        <taxon>Bacteria</taxon>
        <taxon>Pseudomonadati</taxon>
        <taxon>Pseudomonadota</taxon>
        <taxon>Alphaproteobacteria</taxon>
        <taxon>Caulobacterales</taxon>
        <taxon>Caulobacteraceae</taxon>
        <taxon>Caulobacter</taxon>
    </lineage>
</organism>
<feature type="region of interest" description="Disordered" evidence="1">
    <location>
        <begin position="436"/>
        <end position="455"/>
    </location>
</feature>
<dbReference type="EMBL" id="JAVDRL010000017">
    <property type="protein sequence ID" value="MDR6533978.1"/>
    <property type="molecule type" value="Genomic_DNA"/>
</dbReference>
<dbReference type="RefSeq" id="WP_310035092.1">
    <property type="nucleotide sequence ID" value="NZ_JAVDRL010000017.1"/>
</dbReference>
<feature type="domain" description="Glucose/Sorbosone dehydrogenase" evidence="3">
    <location>
        <begin position="198"/>
        <end position="364"/>
    </location>
</feature>
<evidence type="ECO:0000256" key="2">
    <source>
        <dbReference type="SAM" id="SignalP"/>
    </source>
</evidence>
<evidence type="ECO:0000256" key="1">
    <source>
        <dbReference type="SAM" id="MobiDB-lite"/>
    </source>
</evidence>
<feature type="signal peptide" evidence="2">
    <location>
        <begin position="1"/>
        <end position="19"/>
    </location>
</feature>
<protein>
    <submittedName>
        <fullName evidence="4">Glucose/arabinose dehydrogenase</fullName>
    </submittedName>
</protein>
<dbReference type="Proteomes" id="UP001262754">
    <property type="component" value="Unassembled WGS sequence"/>
</dbReference>
<dbReference type="InterPro" id="IPR011042">
    <property type="entry name" value="6-blade_b-propeller_TolB-like"/>
</dbReference>
<dbReference type="InterPro" id="IPR011041">
    <property type="entry name" value="Quinoprot_gluc/sorb_DH_b-prop"/>
</dbReference>
<dbReference type="Gene3D" id="2.120.10.30">
    <property type="entry name" value="TolB, C-terminal domain"/>
    <property type="match status" value="1"/>
</dbReference>
<dbReference type="SUPFAM" id="SSF50952">
    <property type="entry name" value="Soluble quinoprotein glucose dehydrogenase"/>
    <property type="match status" value="1"/>
</dbReference>
<gene>
    <name evidence="4" type="ORF">J2800_004748</name>
</gene>
<keyword evidence="5" id="KW-1185">Reference proteome</keyword>
<accession>A0ABU1N6C2</accession>
<dbReference type="PANTHER" id="PTHR19328">
    <property type="entry name" value="HEDGEHOG-INTERACTING PROTEIN"/>
    <property type="match status" value="1"/>
</dbReference>
<reference evidence="4 5" key="1">
    <citation type="submission" date="2023-07" db="EMBL/GenBank/DDBJ databases">
        <title>Sorghum-associated microbial communities from plants grown in Nebraska, USA.</title>
        <authorList>
            <person name="Schachtman D."/>
        </authorList>
    </citation>
    <scope>NUCLEOTIDE SEQUENCE [LARGE SCALE GENOMIC DNA]</scope>
    <source>
        <strain evidence="4 5">DS2154</strain>
    </source>
</reference>
<evidence type="ECO:0000313" key="4">
    <source>
        <dbReference type="EMBL" id="MDR6533978.1"/>
    </source>
</evidence>
<comment type="caution">
    <text evidence="4">The sequence shown here is derived from an EMBL/GenBank/DDBJ whole genome shotgun (WGS) entry which is preliminary data.</text>
</comment>
<sequence length="455" mass="48099">MPKAHHAVLIAAPVALLLAACGAGPALPPEQGYGPNPALPAARKQTIPVMKIAPAVGWAGGQTPDAAPGFVATALVRGLDHPRWLYVLPNGDVLIAETNAPPKPEDGKGLKGWFQKIIMKRAGATPPSANRITLVRDADDDGTLEVRTTFLSGLHSPFGMALVGDTFYVADSDALLAFPYQAGQTRITAPPRKIAALPAGPINHHWTKNVIASPDGGKLYVTVGSNSNVGENGMAAEERRAAILEIDPATGASRVFASGLRNPNGMGWQPQSRALWTSVNERDEIGNDLVPDYMTSVRDGGFYGWPYSYYGQTVDTRVKPQRPDLVAKAIKPDYALGAHTASLGLTFYDADAFPPRYKGGAFIGQHGSWNRKPVSGYRVVFVPFANGKPSGPAEPFLTGFLDAKGQALGRPVGVAVDKFGALLVADDVGDTVWRVAANTPPPAPKPAPLQSETNK</sequence>
<name>A0ABU1N6C2_9CAUL</name>
<dbReference type="PROSITE" id="PS51257">
    <property type="entry name" value="PROKAR_LIPOPROTEIN"/>
    <property type="match status" value="1"/>
</dbReference>
<keyword evidence="2" id="KW-0732">Signal</keyword>